<comment type="caution">
    <text evidence="1">The sequence shown here is derived from an EMBL/GenBank/DDBJ whole genome shotgun (WGS) entry which is preliminary data.</text>
</comment>
<gene>
    <name evidence="1" type="ORF">A2Y82_04160</name>
</gene>
<sequence>MEGNGIFSGTFLDEVGELIAKKQFDSLELDPVEEGEEVIGEMTDLEKAAFALFEIKRKEVVETCKACDDTPEDRASPKCARITMLKGHLEALKKLSWVLVEDRLQMHDVNLGIRADHKIVKLPDKHESGISLPGGLGIQILKIGSGR</sequence>
<name>A0A1G1XR75_9BACT</name>
<evidence type="ECO:0000313" key="2">
    <source>
        <dbReference type="Proteomes" id="UP000176498"/>
    </source>
</evidence>
<protein>
    <submittedName>
        <fullName evidence="1">Uncharacterized protein</fullName>
    </submittedName>
</protein>
<accession>A0A1G1XR75</accession>
<evidence type="ECO:0000313" key="1">
    <source>
        <dbReference type="EMBL" id="OGY42528.1"/>
    </source>
</evidence>
<dbReference type="EMBL" id="MHHZ01000003">
    <property type="protein sequence ID" value="OGY42528.1"/>
    <property type="molecule type" value="Genomic_DNA"/>
</dbReference>
<proteinExistence type="predicted"/>
<reference evidence="1 2" key="1">
    <citation type="journal article" date="2016" name="Nat. Commun.">
        <title>Thousands of microbial genomes shed light on interconnected biogeochemical processes in an aquifer system.</title>
        <authorList>
            <person name="Anantharaman K."/>
            <person name="Brown C.T."/>
            <person name="Hug L.A."/>
            <person name="Sharon I."/>
            <person name="Castelle C.J."/>
            <person name="Probst A.J."/>
            <person name="Thomas B.C."/>
            <person name="Singh A."/>
            <person name="Wilkins M.J."/>
            <person name="Karaoz U."/>
            <person name="Brodie E.L."/>
            <person name="Williams K.H."/>
            <person name="Hubbard S.S."/>
            <person name="Banfield J.F."/>
        </authorList>
    </citation>
    <scope>NUCLEOTIDE SEQUENCE [LARGE SCALE GENOMIC DNA]</scope>
</reference>
<dbReference type="AlphaFoldDB" id="A0A1G1XR75"/>
<dbReference type="Proteomes" id="UP000176498">
    <property type="component" value="Unassembled WGS sequence"/>
</dbReference>
<organism evidence="1 2">
    <name type="scientific">Candidatus Buchananbacteria bacterium RBG_13_36_9</name>
    <dbReference type="NCBI Taxonomy" id="1797530"/>
    <lineage>
        <taxon>Bacteria</taxon>
        <taxon>Candidatus Buchananiibacteriota</taxon>
    </lineage>
</organism>